<dbReference type="SUPFAM" id="SSF46785">
    <property type="entry name" value="Winged helix' DNA-binding domain"/>
    <property type="match status" value="1"/>
</dbReference>
<dbReference type="EMBL" id="SDMR01000004">
    <property type="protein sequence ID" value="TBT95518.1"/>
    <property type="molecule type" value="Genomic_DNA"/>
</dbReference>
<evidence type="ECO:0000256" key="2">
    <source>
        <dbReference type="ARBA" id="ARBA00022898"/>
    </source>
</evidence>
<dbReference type="GO" id="GO:0008483">
    <property type="term" value="F:transaminase activity"/>
    <property type="evidence" value="ECO:0007669"/>
    <property type="project" value="UniProtKB-KW"/>
</dbReference>
<dbReference type="InterPro" id="IPR015424">
    <property type="entry name" value="PyrdxlP-dep_Trfase"/>
</dbReference>
<protein>
    <submittedName>
        <fullName evidence="7">PLP-dependent aminotransferase family protein</fullName>
    </submittedName>
</protein>
<dbReference type="CDD" id="cd00609">
    <property type="entry name" value="AAT_like"/>
    <property type="match status" value="1"/>
</dbReference>
<comment type="caution">
    <text evidence="7">The sequence shown here is derived from an EMBL/GenBank/DDBJ whole genome shotgun (WGS) entry which is preliminary data.</text>
</comment>
<evidence type="ECO:0000259" key="6">
    <source>
        <dbReference type="PROSITE" id="PS50949"/>
    </source>
</evidence>
<evidence type="ECO:0000256" key="4">
    <source>
        <dbReference type="ARBA" id="ARBA00023125"/>
    </source>
</evidence>
<dbReference type="Proteomes" id="UP000291933">
    <property type="component" value="Unassembled WGS sequence"/>
</dbReference>
<dbReference type="GO" id="GO:0003700">
    <property type="term" value="F:DNA-binding transcription factor activity"/>
    <property type="evidence" value="ECO:0007669"/>
    <property type="project" value="InterPro"/>
</dbReference>
<dbReference type="InterPro" id="IPR036388">
    <property type="entry name" value="WH-like_DNA-bd_sf"/>
</dbReference>
<keyword evidence="7" id="KW-0032">Aminotransferase</keyword>
<dbReference type="Gene3D" id="3.40.640.10">
    <property type="entry name" value="Type I PLP-dependent aspartate aminotransferase-like (Major domain)"/>
    <property type="match status" value="1"/>
</dbReference>
<dbReference type="PANTHER" id="PTHR46577">
    <property type="entry name" value="HTH-TYPE TRANSCRIPTIONAL REGULATORY PROTEIN GABR"/>
    <property type="match status" value="1"/>
</dbReference>
<keyword evidence="2" id="KW-0663">Pyridoxal phosphate</keyword>
<dbReference type="SUPFAM" id="SSF53383">
    <property type="entry name" value="PLP-dependent transferases"/>
    <property type="match status" value="1"/>
</dbReference>
<organism evidence="7 8">
    <name type="scientific">Propioniciclava tarda</name>
    <dbReference type="NCBI Taxonomy" id="433330"/>
    <lineage>
        <taxon>Bacteria</taxon>
        <taxon>Bacillati</taxon>
        <taxon>Actinomycetota</taxon>
        <taxon>Actinomycetes</taxon>
        <taxon>Propionibacteriales</taxon>
        <taxon>Propionibacteriaceae</taxon>
        <taxon>Propioniciclava</taxon>
    </lineage>
</organism>
<keyword evidence="4" id="KW-0238">DNA-binding</keyword>
<evidence type="ECO:0000256" key="1">
    <source>
        <dbReference type="ARBA" id="ARBA00005384"/>
    </source>
</evidence>
<reference evidence="7 8" key="1">
    <citation type="submission" date="2019-01" db="EMBL/GenBank/DDBJ databases">
        <title>Lactibacter flavus gen. nov., sp. nov., a novel bacterium of the family Propionibacteriaceae isolated from raw milk and dairy products.</title>
        <authorList>
            <person name="Huptas C."/>
            <person name="Wenning M."/>
            <person name="Breitenwieser F."/>
            <person name="Doll E."/>
            <person name="Von Neubeck M."/>
            <person name="Busse H.-J."/>
            <person name="Scherer S."/>
        </authorList>
    </citation>
    <scope>NUCLEOTIDE SEQUENCE [LARGE SCALE GENOMIC DNA]</scope>
    <source>
        <strain evidence="7 8">DSM 22130</strain>
    </source>
</reference>
<dbReference type="GO" id="GO:0003677">
    <property type="term" value="F:DNA binding"/>
    <property type="evidence" value="ECO:0007669"/>
    <property type="project" value="UniProtKB-KW"/>
</dbReference>
<keyword evidence="7" id="KW-0808">Transferase</keyword>
<dbReference type="PROSITE" id="PS50949">
    <property type="entry name" value="HTH_GNTR"/>
    <property type="match status" value="1"/>
</dbReference>
<sequence length="466" mass="49603">MRTQREVTLPLAVQRDADAPLPDQLVSQLRTLLAQGVLRPGDVLPSTRALASHLGISRGSVVTAYDQLLAEGWFDGAAGRSTTVNPRLHEVHPEPSSPAPPGVEMPVARPPLIDLRPGQPMQSGVVGPAWRAAWRRAADAPVDVGLPALGWPPLRAAIADHLRRMRAVVRPPDEVAITAGGREGLALLLTATRARSVGVEDPGFPSLRRVLTGAGVDVRPLPVDAHGLVTATLPHDPPDLIVVTPSHQYPLGGSLPIDRRQQLLAWASARGVLVVEDDYDSELRYTSAPLPALTALDAAGRVALLGTFAKTLTPALATGYLVVPPQLVDAVTQARSHVGQPVNLVTQRAVADYLASGALGRHTQRMRNLYRRRRAQVVRALRDLPDVRVYPMDGGLHAVVEHDRPEASVIQALAERGVAVSALSDYWAGRGSRRGLVFGFGGPSDADLAAGLATIRDVLSSEDPVI</sequence>
<dbReference type="PANTHER" id="PTHR46577:SF1">
    <property type="entry name" value="HTH-TYPE TRANSCRIPTIONAL REGULATORY PROTEIN GABR"/>
    <property type="match status" value="1"/>
</dbReference>
<dbReference type="InterPro" id="IPR036390">
    <property type="entry name" value="WH_DNA-bd_sf"/>
</dbReference>
<evidence type="ECO:0000313" key="8">
    <source>
        <dbReference type="Proteomes" id="UP000291933"/>
    </source>
</evidence>
<gene>
    <name evidence="7" type="ORF">ET996_05335</name>
</gene>
<dbReference type="CDD" id="cd07377">
    <property type="entry name" value="WHTH_GntR"/>
    <property type="match status" value="1"/>
</dbReference>
<dbReference type="OrthoDB" id="594134at2"/>
<dbReference type="InterPro" id="IPR004839">
    <property type="entry name" value="Aminotransferase_I/II_large"/>
</dbReference>
<keyword evidence="5" id="KW-0804">Transcription</keyword>
<dbReference type="AlphaFoldDB" id="A0A4Q9KLZ7"/>
<comment type="similarity">
    <text evidence="1">In the C-terminal section; belongs to the class-I pyridoxal-phosphate-dependent aminotransferase family.</text>
</comment>
<evidence type="ECO:0000256" key="5">
    <source>
        <dbReference type="ARBA" id="ARBA00023163"/>
    </source>
</evidence>
<keyword evidence="8" id="KW-1185">Reference proteome</keyword>
<evidence type="ECO:0000256" key="3">
    <source>
        <dbReference type="ARBA" id="ARBA00023015"/>
    </source>
</evidence>
<evidence type="ECO:0000313" key="7">
    <source>
        <dbReference type="EMBL" id="TBT95518.1"/>
    </source>
</evidence>
<proteinExistence type="inferred from homology"/>
<dbReference type="Pfam" id="PF00392">
    <property type="entry name" value="GntR"/>
    <property type="match status" value="1"/>
</dbReference>
<dbReference type="Pfam" id="PF00155">
    <property type="entry name" value="Aminotran_1_2"/>
    <property type="match status" value="1"/>
</dbReference>
<dbReference type="InterPro" id="IPR015421">
    <property type="entry name" value="PyrdxlP-dep_Trfase_major"/>
</dbReference>
<name>A0A4Q9KLZ7_PROTD</name>
<feature type="domain" description="HTH gntR-type" evidence="6">
    <location>
        <begin position="19"/>
        <end position="87"/>
    </location>
</feature>
<dbReference type="RefSeq" id="WP_131171511.1">
    <property type="nucleotide sequence ID" value="NZ_FXTL01000004.1"/>
</dbReference>
<dbReference type="InterPro" id="IPR051446">
    <property type="entry name" value="HTH_trans_reg/aminotransferase"/>
</dbReference>
<accession>A0A4Q9KLZ7</accession>
<keyword evidence="3" id="KW-0805">Transcription regulation</keyword>
<dbReference type="Gene3D" id="1.10.10.10">
    <property type="entry name" value="Winged helix-like DNA-binding domain superfamily/Winged helix DNA-binding domain"/>
    <property type="match status" value="1"/>
</dbReference>
<dbReference type="SMART" id="SM00345">
    <property type="entry name" value="HTH_GNTR"/>
    <property type="match status" value="1"/>
</dbReference>
<dbReference type="InterPro" id="IPR000524">
    <property type="entry name" value="Tscrpt_reg_HTH_GntR"/>
</dbReference>
<dbReference type="GO" id="GO:0030170">
    <property type="term" value="F:pyridoxal phosphate binding"/>
    <property type="evidence" value="ECO:0007669"/>
    <property type="project" value="InterPro"/>
</dbReference>